<organism evidence="1 2">
    <name type="scientific">Meloidogyne enterolobii</name>
    <name type="common">Root-knot nematode worm</name>
    <name type="synonym">Meloidogyne mayaguensis</name>
    <dbReference type="NCBI Taxonomy" id="390850"/>
    <lineage>
        <taxon>Eukaryota</taxon>
        <taxon>Metazoa</taxon>
        <taxon>Ecdysozoa</taxon>
        <taxon>Nematoda</taxon>
        <taxon>Chromadorea</taxon>
        <taxon>Rhabditida</taxon>
        <taxon>Tylenchina</taxon>
        <taxon>Tylenchomorpha</taxon>
        <taxon>Tylenchoidea</taxon>
        <taxon>Meloidogynidae</taxon>
        <taxon>Meloidogyninae</taxon>
        <taxon>Meloidogyne</taxon>
    </lineage>
</organism>
<protein>
    <submittedName>
        <fullName evidence="1">Uncharacterized protein</fullName>
    </submittedName>
</protein>
<evidence type="ECO:0000313" key="2">
    <source>
        <dbReference type="Proteomes" id="UP001497535"/>
    </source>
</evidence>
<evidence type="ECO:0000313" key="1">
    <source>
        <dbReference type="EMBL" id="CAK5068227.1"/>
    </source>
</evidence>
<proteinExistence type="predicted"/>
<gene>
    <name evidence="1" type="ORF">MENTE1834_LOCUS18056</name>
</gene>
<dbReference type="EMBL" id="CAVMJV010000020">
    <property type="protein sequence ID" value="CAK5068227.1"/>
    <property type="molecule type" value="Genomic_DNA"/>
</dbReference>
<keyword evidence="2" id="KW-1185">Reference proteome</keyword>
<accession>A0ACB0YY18</accession>
<dbReference type="Proteomes" id="UP001497535">
    <property type="component" value="Unassembled WGS sequence"/>
</dbReference>
<name>A0ACB0YY18_MELEN</name>
<reference evidence="1" key="1">
    <citation type="submission" date="2023-11" db="EMBL/GenBank/DDBJ databases">
        <authorList>
            <person name="Poullet M."/>
        </authorList>
    </citation>
    <scope>NUCLEOTIDE SEQUENCE</scope>
    <source>
        <strain evidence="1">E1834</strain>
    </source>
</reference>
<sequence>MYVFLRLIFLLFFSASEWFLLFFMLIFADRPIFAVTVYFFIFNSSPFIYHI</sequence>
<comment type="caution">
    <text evidence="1">The sequence shown here is derived from an EMBL/GenBank/DDBJ whole genome shotgun (WGS) entry which is preliminary data.</text>
</comment>